<keyword evidence="2" id="KW-1185">Reference proteome</keyword>
<reference evidence="1 2" key="1">
    <citation type="submission" date="2014-02" db="EMBL/GenBank/DDBJ databases">
        <title>The genome sequence of Colletotrichum salicis CBS 607.94.</title>
        <authorList>
            <person name="Baroncelli R."/>
            <person name="Thon M.R."/>
        </authorList>
    </citation>
    <scope>NUCLEOTIDE SEQUENCE [LARGE SCALE GENOMIC DNA]</scope>
    <source>
        <strain evidence="1 2">CBS 607.94</strain>
    </source>
</reference>
<comment type="caution">
    <text evidence="1">The sequence shown here is derived from an EMBL/GenBank/DDBJ whole genome shotgun (WGS) entry which is preliminary data.</text>
</comment>
<sequence>MPFSEDDYEMRISDSDRGATVEASTELHLLYVVNKPAPPRKKLRPGPKTIVHPAPSHDGIPAFVAYSVPGDTPGNADLTPMRPAWAYVFYDTSPGALNPGRAENLARSIFNGTENSRSSDELPERIDVFAMPLPPLSETGSPYSAEELGLDLVLLQESPRPVTSLLSTGLRMNPKTRPGLLAGRTHSPGHTISQTSNDARIYTWRRELQVNWRLRDENEDDEAPPLAWLKVAFEMLGESALISNRYWVHTLYEHFIPDGVFDFEREKARERGADDGVDLPMQTR</sequence>
<dbReference type="AlphaFoldDB" id="A0A135UQP6"/>
<gene>
    <name evidence="1" type="ORF">CSAL01_12342</name>
</gene>
<accession>A0A135UQP6</accession>
<dbReference type="OrthoDB" id="4837163at2759"/>
<dbReference type="Proteomes" id="UP000070121">
    <property type="component" value="Unassembled WGS sequence"/>
</dbReference>
<proteinExistence type="predicted"/>
<protein>
    <submittedName>
        <fullName evidence="1">Uncharacterized protein</fullName>
    </submittedName>
</protein>
<name>A0A135UQP6_9PEZI</name>
<evidence type="ECO:0000313" key="1">
    <source>
        <dbReference type="EMBL" id="KXH62716.1"/>
    </source>
</evidence>
<dbReference type="EMBL" id="JFFI01001153">
    <property type="protein sequence ID" value="KXH62716.1"/>
    <property type="molecule type" value="Genomic_DNA"/>
</dbReference>
<evidence type="ECO:0000313" key="2">
    <source>
        <dbReference type="Proteomes" id="UP000070121"/>
    </source>
</evidence>
<organism evidence="1 2">
    <name type="scientific">Colletotrichum salicis</name>
    <dbReference type="NCBI Taxonomy" id="1209931"/>
    <lineage>
        <taxon>Eukaryota</taxon>
        <taxon>Fungi</taxon>
        <taxon>Dikarya</taxon>
        <taxon>Ascomycota</taxon>
        <taxon>Pezizomycotina</taxon>
        <taxon>Sordariomycetes</taxon>
        <taxon>Hypocreomycetidae</taxon>
        <taxon>Glomerellales</taxon>
        <taxon>Glomerellaceae</taxon>
        <taxon>Colletotrichum</taxon>
        <taxon>Colletotrichum acutatum species complex</taxon>
    </lineage>
</organism>